<dbReference type="AlphaFoldDB" id="A0AAN6NK20"/>
<evidence type="ECO:0000256" key="1">
    <source>
        <dbReference type="SAM" id="MobiDB-lite"/>
    </source>
</evidence>
<evidence type="ECO:0000313" key="2">
    <source>
        <dbReference type="EMBL" id="KAK3947275.1"/>
    </source>
</evidence>
<name>A0AAN6NK20_9PEZI</name>
<proteinExistence type="predicted"/>
<feature type="region of interest" description="Disordered" evidence="1">
    <location>
        <begin position="59"/>
        <end position="97"/>
    </location>
</feature>
<comment type="caution">
    <text evidence="2">The sequence shown here is derived from an EMBL/GenBank/DDBJ whole genome shotgun (WGS) entry which is preliminary data.</text>
</comment>
<sequence>MRKSNTNPTTEDTHSSATFDDAKSGGDDSTSPRGKLSLTYILDTAPTKNNLALRARHGLNTSNTNANGNASDIPKEAPADTSTPSSSGLSRSQSHDRVQNYHALQAKNALQRLGTLSLGLTEKVAKALKVRDLEEMVRICRTIAASGGGNGIRSSQGMEAEIKHLEEMLRVAKK</sequence>
<dbReference type="Proteomes" id="UP001303222">
    <property type="component" value="Unassembled WGS sequence"/>
</dbReference>
<reference evidence="2" key="2">
    <citation type="submission" date="2023-06" db="EMBL/GenBank/DDBJ databases">
        <authorList>
            <consortium name="Lawrence Berkeley National Laboratory"/>
            <person name="Mondo S.J."/>
            <person name="Hensen N."/>
            <person name="Bonometti L."/>
            <person name="Westerberg I."/>
            <person name="Brannstrom I.O."/>
            <person name="Guillou S."/>
            <person name="Cros-Aarteil S."/>
            <person name="Calhoun S."/>
            <person name="Haridas S."/>
            <person name="Kuo A."/>
            <person name="Pangilinan J."/>
            <person name="Riley R."/>
            <person name="Labutti K."/>
            <person name="Andreopoulos B."/>
            <person name="Lipzen A."/>
            <person name="Chen C."/>
            <person name="Yanf M."/>
            <person name="Daum C."/>
            <person name="Ng V."/>
            <person name="Clum A."/>
            <person name="Steindorff A."/>
            <person name="Ohm R."/>
            <person name="Martin F."/>
            <person name="Silar P."/>
            <person name="Natvig D."/>
            <person name="Lalanne C."/>
            <person name="Gautier V."/>
            <person name="Ament-Velasquez S.L."/>
            <person name="Kruys A."/>
            <person name="Hutchinson M.I."/>
            <person name="Powell A.J."/>
            <person name="Barry K."/>
            <person name="Miller A.N."/>
            <person name="Grigoriev I.V."/>
            <person name="Debuchy R."/>
            <person name="Gladieux P."/>
            <person name="Thoren M.H."/>
            <person name="Johannesson H."/>
        </authorList>
    </citation>
    <scope>NUCLEOTIDE SEQUENCE</scope>
    <source>
        <strain evidence="2">CBS 626.80</strain>
    </source>
</reference>
<feature type="compositionally biased region" description="Polar residues" evidence="1">
    <location>
        <begin position="1"/>
        <end position="18"/>
    </location>
</feature>
<feature type="compositionally biased region" description="Low complexity" evidence="1">
    <location>
        <begin position="82"/>
        <end position="92"/>
    </location>
</feature>
<gene>
    <name evidence="2" type="ORF">QBC32DRAFT_319021</name>
</gene>
<feature type="region of interest" description="Disordered" evidence="1">
    <location>
        <begin position="1"/>
        <end position="35"/>
    </location>
</feature>
<reference evidence="2" key="1">
    <citation type="journal article" date="2023" name="Mol. Phylogenet. Evol.">
        <title>Genome-scale phylogeny and comparative genomics of the fungal order Sordariales.</title>
        <authorList>
            <person name="Hensen N."/>
            <person name="Bonometti L."/>
            <person name="Westerberg I."/>
            <person name="Brannstrom I.O."/>
            <person name="Guillou S."/>
            <person name="Cros-Aarteil S."/>
            <person name="Calhoun S."/>
            <person name="Haridas S."/>
            <person name="Kuo A."/>
            <person name="Mondo S."/>
            <person name="Pangilinan J."/>
            <person name="Riley R."/>
            <person name="LaButti K."/>
            <person name="Andreopoulos B."/>
            <person name="Lipzen A."/>
            <person name="Chen C."/>
            <person name="Yan M."/>
            <person name="Daum C."/>
            <person name="Ng V."/>
            <person name="Clum A."/>
            <person name="Steindorff A."/>
            <person name="Ohm R.A."/>
            <person name="Martin F."/>
            <person name="Silar P."/>
            <person name="Natvig D.O."/>
            <person name="Lalanne C."/>
            <person name="Gautier V."/>
            <person name="Ament-Velasquez S.L."/>
            <person name="Kruys A."/>
            <person name="Hutchinson M.I."/>
            <person name="Powell A.J."/>
            <person name="Barry K."/>
            <person name="Miller A.N."/>
            <person name="Grigoriev I.V."/>
            <person name="Debuchy R."/>
            <person name="Gladieux P."/>
            <person name="Hiltunen Thoren M."/>
            <person name="Johannesson H."/>
        </authorList>
    </citation>
    <scope>NUCLEOTIDE SEQUENCE</scope>
    <source>
        <strain evidence="2">CBS 626.80</strain>
    </source>
</reference>
<dbReference type="EMBL" id="MU859379">
    <property type="protein sequence ID" value="KAK3947275.1"/>
    <property type="molecule type" value="Genomic_DNA"/>
</dbReference>
<accession>A0AAN6NK20</accession>
<protein>
    <submittedName>
        <fullName evidence="2">Uncharacterized protein</fullName>
    </submittedName>
</protein>
<keyword evidence="3" id="KW-1185">Reference proteome</keyword>
<evidence type="ECO:0000313" key="3">
    <source>
        <dbReference type="Proteomes" id="UP001303222"/>
    </source>
</evidence>
<organism evidence="2 3">
    <name type="scientific">Pseudoneurospora amorphoporcata</name>
    <dbReference type="NCBI Taxonomy" id="241081"/>
    <lineage>
        <taxon>Eukaryota</taxon>
        <taxon>Fungi</taxon>
        <taxon>Dikarya</taxon>
        <taxon>Ascomycota</taxon>
        <taxon>Pezizomycotina</taxon>
        <taxon>Sordariomycetes</taxon>
        <taxon>Sordariomycetidae</taxon>
        <taxon>Sordariales</taxon>
        <taxon>Sordariaceae</taxon>
        <taxon>Pseudoneurospora</taxon>
    </lineage>
</organism>
<feature type="compositionally biased region" description="Low complexity" evidence="1">
    <location>
        <begin position="59"/>
        <end position="71"/>
    </location>
</feature>